<evidence type="ECO:0000313" key="3">
    <source>
        <dbReference type="Proteomes" id="UP000578112"/>
    </source>
</evidence>
<keyword evidence="1" id="KW-0812">Transmembrane</keyword>
<feature type="transmembrane region" description="Helical" evidence="1">
    <location>
        <begin position="218"/>
        <end position="236"/>
    </location>
</feature>
<dbReference type="RefSeq" id="WP_184993904.1">
    <property type="nucleotide sequence ID" value="NZ_BOMK01000009.1"/>
</dbReference>
<dbReference type="Proteomes" id="UP000578112">
    <property type="component" value="Unassembled WGS sequence"/>
</dbReference>
<dbReference type="EMBL" id="JACHNH010000001">
    <property type="protein sequence ID" value="MBB4762657.1"/>
    <property type="molecule type" value="Genomic_DNA"/>
</dbReference>
<evidence type="ECO:0000256" key="1">
    <source>
        <dbReference type="SAM" id="Phobius"/>
    </source>
</evidence>
<feature type="transmembrane region" description="Helical" evidence="1">
    <location>
        <begin position="188"/>
        <end position="212"/>
    </location>
</feature>
<keyword evidence="1" id="KW-0472">Membrane</keyword>
<evidence type="ECO:0000313" key="2">
    <source>
        <dbReference type="EMBL" id="MBB4762657.1"/>
    </source>
</evidence>
<proteinExistence type="predicted"/>
<organism evidence="2 3">
    <name type="scientific">Actinoplanes digitatis</name>
    <dbReference type="NCBI Taxonomy" id="1868"/>
    <lineage>
        <taxon>Bacteria</taxon>
        <taxon>Bacillati</taxon>
        <taxon>Actinomycetota</taxon>
        <taxon>Actinomycetes</taxon>
        <taxon>Micromonosporales</taxon>
        <taxon>Micromonosporaceae</taxon>
        <taxon>Actinoplanes</taxon>
    </lineage>
</organism>
<protein>
    <submittedName>
        <fullName evidence="2">Uncharacterized protein</fullName>
    </submittedName>
</protein>
<name>A0A7W7HXL7_9ACTN</name>
<accession>A0A7W7HXL7</accession>
<gene>
    <name evidence="2" type="ORF">BJ971_003213</name>
</gene>
<sequence>MRASQDSITRILRRFGEHDLSIGIVSPVALYDVWLSRAGLSIDSLDQSSLDLLGSQLVRLGELVGDPATAVPGELWESSGLESHREGAVAMLNERLKIAQERYSMLVTATDSSSISTGPEMPRHADAGSELHKGLLRVEAALLELRNRDLAVEPPCAKHERHDADPLQGVEIMERRWALWGRVLSREYVATIIGGFLLVGLAVALVSAMFLNEPVTDIISNSFLIILGYFFGHNAISRPARTGARSSTS</sequence>
<keyword evidence="3" id="KW-1185">Reference proteome</keyword>
<dbReference type="AlphaFoldDB" id="A0A7W7HXL7"/>
<keyword evidence="1" id="KW-1133">Transmembrane helix</keyword>
<comment type="caution">
    <text evidence="2">The sequence shown here is derived from an EMBL/GenBank/DDBJ whole genome shotgun (WGS) entry which is preliminary data.</text>
</comment>
<reference evidence="2 3" key="1">
    <citation type="submission" date="2020-08" db="EMBL/GenBank/DDBJ databases">
        <title>Sequencing the genomes of 1000 actinobacteria strains.</title>
        <authorList>
            <person name="Klenk H.-P."/>
        </authorList>
    </citation>
    <scope>NUCLEOTIDE SEQUENCE [LARGE SCALE GENOMIC DNA]</scope>
    <source>
        <strain evidence="2 3">DSM 43149</strain>
    </source>
</reference>